<feature type="disulfide bond" evidence="7">
    <location>
        <begin position="1793"/>
        <end position="1803"/>
    </location>
</feature>
<dbReference type="PROSITE" id="PS50026">
    <property type="entry name" value="EGF_3"/>
    <property type="match status" value="7"/>
</dbReference>
<dbReference type="GO" id="GO:0005576">
    <property type="term" value="C:extracellular region"/>
    <property type="evidence" value="ECO:0007669"/>
    <property type="project" value="TreeGrafter"/>
</dbReference>
<dbReference type="PROSITE" id="PS00010">
    <property type="entry name" value="ASX_HYDROXYL"/>
    <property type="match status" value="1"/>
</dbReference>
<feature type="domain" description="EGF-like" evidence="10">
    <location>
        <begin position="1272"/>
        <end position="1311"/>
    </location>
</feature>
<feature type="disulfide bond" evidence="7">
    <location>
        <begin position="1811"/>
        <end position="1820"/>
    </location>
</feature>
<sequence>MALKALAGYCIFWTLLLSLRDVSCQLAPECYPGGHQLLQNPYRSVDFDSLRLQQSAIQELICDHSLTPGWYRFQIFDKPAEMPTKCVEMNHCGTQAPVWLSLQETESLPQVGEVKHLTACATWQFFFSTTKDCCLFRIPVSVRNCGDFFLYLLQPTQGCMGYCAVVVSEIKEQSCGPEETEDGNTCKAKYPPPPVDLEVVAELDNGSIYLKCSFENPVTNSSLGFIITWFRLSPDGTKEELRQETTVQMFSFIELDGVNLRLGDRIYCRCLSFYLDSPDIQGPPAESKEFFAGVKIHPEALTIAEDGKQHKLVIESTVPIPCSESSQTEDECKLTVMLNTANQDVQKVGYSGSNLVLSSCHVDLLQAPCNRGVCSRSSVYYTAVTDFAHDGDSVTEITSWPIATDNFLWNSYIPEPVQIIVKDVPTAYCYSFTDPHLITFDGRRYDNYKTGTFMLYKSTARDFEVHVRQWECGSSSYPASCNCGFVAKEGGDIISLDMCNGQLHQTRPHLSVKSQDITGNNVKITKSYQGKKITITFSSGAFIRADVSEWGMSLTLRAPGADFQSTRGLCGTFDGDMNNDFHNSDELLVQEKIDNLDGFIEDWRILPGKSLFDKTSPPLPVNAKRRRYCSCNIDSVVLQQSANKLDFFPQSGVPSACPSSENVRFSNLIPVLDVTAEYISTVELVRGISRRNVRNKPTIALLKDVHYASLSKLNQTIHFARVSYVRPRGNIMLRKQALSREHARRNKRKDISHHQKRHLNNRRWKRQHYYEYLPTVPFQSLTQTDLEGFSYFFPEDHASELHQEVLPTWPTPSGLTEAMAFDLCQQTVTNSSIGRACGELLGQRLMDVIDICILDLHLKGDLSWASGGLSLLENECERKLLEDGIHRGSGNGDFSSVPQDILSALRCPNSCSANGECTEWGCACFSGFSSYDCSVLVDQLPEITELENSGLCDVRQFDCTSVRVFGQWFTESASLTCEIIKLQYVNDEWVPTVSQSTKATFLSNQAVDCQIPAEIGQSFENIDLIDNQPIARWQIKISNDGYMYSNTRVLTVFDGACQTCVPISGLCTLKEKTCNIDGLCYGAGDQNPTSPCLLCRPEKSKFDWFVNENNQPPIFQHSQERLQTFTGENFVYQFLASDPEGSAVVFNIDAGPKGANLSPAGLLIWKVSSQESQMFSFSVTDDCNAETKVSVEVTVKPCNCLNGGTCVTNINFPPGSGEYLCVCSLGFEGSYCEVNIDDCKSNPCGIGNCVDEINSYSCKCQEGFQGADCHEDINECENNPCTPTISCFNTFGSYRCGLCPPEMEGNGKECEVKYESRTADWPPTTNAAAEIFAETYTSEDDEDDDKKIQEEHGEYYIADVNEIRDPVKQRNEDQRSFFITSSGPDYQKPEIIRSMSRFTPTTAPVVMTTAVKKPHAHHWTTVYQTTDNKSTGWLPSIMSRQPLLRGTPPLKNRDAPVLISKDAARGGNKEEGIDPRRRHMKGERYVPKTLGPSSTQQRPAIKSQPSGEIVTTEDLYIDDKLTPEPKMVTCTDSPCFSGVPCESTLSGSFKCGRCPFGYFGDGVTCKAMCRYPCGKNMECSAPNTCRCKPGYTGYSCQTAICRPDCKNRGKCLQPNVCDCPPGYGGSTCEEAYCDPACQHGGTCLARNLCTCPYGFVGPRCETMVCNRHCENGGECVSPDVCLCTSGWNGPTCNAAVCNPVCLNGGRCIRPSICMCPNGFFGSQCQNAICNPPCKNGGHCMRNNVCSCPDGYTGKRCQKSICEPMCMNGGKCVGPNVCSCVSGWKGKRCNIPVCIQKCKNGGECIGPSTCHCVPGWEGLQCQTPVCRQKCLFGGKCILPNVCSCRPGYSGFICGKKIPMRLG</sequence>
<evidence type="ECO:0000313" key="13">
    <source>
        <dbReference type="Proteomes" id="UP000287033"/>
    </source>
</evidence>
<evidence type="ECO:0000256" key="9">
    <source>
        <dbReference type="SAM" id="SignalP"/>
    </source>
</evidence>
<evidence type="ECO:0000256" key="2">
    <source>
        <dbReference type="ARBA" id="ARBA00022729"/>
    </source>
</evidence>
<keyword evidence="3" id="KW-0677">Repeat</keyword>
<dbReference type="PROSITE" id="PS01187">
    <property type="entry name" value="EGF_CA"/>
    <property type="match status" value="2"/>
</dbReference>
<dbReference type="OrthoDB" id="382013at2759"/>
<evidence type="ECO:0000256" key="3">
    <source>
        <dbReference type="ARBA" id="ARBA00022737"/>
    </source>
</evidence>
<feature type="disulfide bond" evidence="7">
    <location>
        <begin position="1633"/>
        <end position="1643"/>
    </location>
</feature>
<dbReference type="STRING" id="137246.A0A401RXY8"/>
<accession>A0A401RXY8</accession>
<dbReference type="CDD" id="cd00054">
    <property type="entry name" value="EGF_CA"/>
    <property type="match status" value="3"/>
</dbReference>
<evidence type="ECO:0000313" key="12">
    <source>
        <dbReference type="EMBL" id="GCC23016.1"/>
    </source>
</evidence>
<feature type="domain" description="EGF-like" evidence="10">
    <location>
        <begin position="1629"/>
        <end position="1661"/>
    </location>
</feature>
<dbReference type="SMART" id="SM00181">
    <property type="entry name" value="EGF"/>
    <property type="match status" value="14"/>
</dbReference>
<feature type="disulfide bond" evidence="7">
    <location>
        <begin position="1260"/>
        <end position="1269"/>
    </location>
</feature>
<feature type="disulfide bond" evidence="7">
    <location>
        <begin position="1683"/>
        <end position="1692"/>
    </location>
</feature>
<dbReference type="SUPFAM" id="SSF57196">
    <property type="entry name" value="EGF/Laminin"/>
    <property type="match status" value="1"/>
</dbReference>
<keyword evidence="5 7" id="KW-1015">Disulfide bond</keyword>
<dbReference type="Pfam" id="PF25024">
    <property type="entry name" value="EGF_TEN"/>
    <property type="match status" value="1"/>
</dbReference>
<dbReference type="InterPro" id="IPR050969">
    <property type="entry name" value="Dev_Signal_Modulators"/>
</dbReference>
<evidence type="ECO:0000256" key="4">
    <source>
        <dbReference type="ARBA" id="ARBA00023054"/>
    </source>
</evidence>
<feature type="compositionally biased region" description="Polar residues" evidence="8">
    <location>
        <begin position="1491"/>
        <end position="1506"/>
    </location>
</feature>
<feature type="domain" description="EGF-like" evidence="10">
    <location>
        <begin position="1194"/>
        <end position="1233"/>
    </location>
</feature>
<feature type="region of interest" description="Disordered" evidence="8">
    <location>
        <begin position="1486"/>
        <end position="1507"/>
    </location>
</feature>
<reference evidence="12 13" key="1">
    <citation type="journal article" date="2018" name="Nat. Ecol. Evol.">
        <title>Shark genomes provide insights into elasmobranch evolution and the origin of vertebrates.</title>
        <authorList>
            <person name="Hara Y"/>
            <person name="Yamaguchi K"/>
            <person name="Onimaru K"/>
            <person name="Kadota M"/>
            <person name="Koyanagi M"/>
            <person name="Keeley SD"/>
            <person name="Tatsumi K"/>
            <person name="Tanaka K"/>
            <person name="Motone F"/>
            <person name="Kageyama Y"/>
            <person name="Nozu R"/>
            <person name="Adachi N"/>
            <person name="Nishimura O"/>
            <person name="Nakagawa R"/>
            <person name="Tanegashima C"/>
            <person name="Kiyatake I"/>
            <person name="Matsumoto R"/>
            <person name="Murakumo K"/>
            <person name="Nishida K"/>
            <person name="Terakita A"/>
            <person name="Kuratani S"/>
            <person name="Sato K"/>
            <person name="Hyodo S Kuraku.S."/>
        </authorList>
    </citation>
    <scope>NUCLEOTIDE SEQUENCE [LARGE SCALE GENOMIC DNA]</scope>
</reference>
<dbReference type="FunFam" id="2.10.25.10:FF:000490">
    <property type="entry name" value="von Willebrand factor D and EGF domain-containing protein"/>
    <property type="match status" value="1"/>
</dbReference>
<dbReference type="InterPro" id="IPR018097">
    <property type="entry name" value="EGF_Ca-bd_CS"/>
</dbReference>
<feature type="disulfide bond" evidence="7">
    <location>
        <begin position="1651"/>
        <end position="1660"/>
    </location>
</feature>
<feature type="disulfide bond" evidence="7">
    <location>
        <begin position="1665"/>
        <end position="1675"/>
    </location>
</feature>
<evidence type="ECO:0000256" key="5">
    <source>
        <dbReference type="ARBA" id="ARBA00023157"/>
    </source>
</evidence>
<dbReference type="Proteomes" id="UP000287033">
    <property type="component" value="Unassembled WGS sequence"/>
</dbReference>
<dbReference type="InterPro" id="IPR057885">
    <property type="entry name" value="Ig_VWDE"/>
</dbReference>
<dbReference type="SMART" id="SM00216">
    <property type="entry name" value="VWD"/>
    <property type="match status" value="1"/>
</dbReference>
<dbReference type="GO" id="GO:0005102">
    <property type="term" value="F:signaling receptor binding"/>
    <property type="evidence" value="ECO:0007669"/>
    <property type="project" value="TreeGrafter"/>
</dbReference>
<feature type="disulfide bond" evidence="7">
    <location>
        <begin position="1239"/>
        <end position="1249"/>
    </location>
</feature>
<evidence type="ECO:0000256" key="6">
    <source>
        <dbReference type="ARBA" id="ARBA00023180"/>
    </source>
</evidence>
<feature type="domain" description="EGF-like" evidence="10">
    <location>
        <begin position="1789"/>
        <end position="1821"/>
    </location>
</feature>
<keyword evidence="6" id="KW-0325">Glycoprotein</keyword>
<name>A0A401RXY8_CHIPU</name>
<dbReference type="FunFam" id="2.10.25.10:FF:000590">
    <property type="entry name" value="von Willebrand factor D and EGF domains"/>
    <property type="match status" value="1"/>
</dbReference>
<dbReference type="EMBL" id="BEZZ01000021">
    <property type="protein sequence ID" value="GCC23016.1"/>
    <property type="molecule type" value="Genomic_DNA"/>
</dbReference>
<organism evidence="12 13">
    <name type="scientific">Chiloscyllium punctatum</name>
    <name type="common">Brownbanded bambooshark</name>
    <name type="synonym">Hemiscyllium punctatum</name>
    <dbReference type="NCBI Taxonomy" id="137246"/>
    <lineage>
        <taxon>Eukaryota</taxon>
        <taxon>Metazoa</taxon>
        <taxon>Chordata</taxon>
        <taxon>Craniata</taxon>
        <taxon>Vertebrata</taxon>
        <taxon>Chondrichthyes</taxon>
        <taxon>Elasmobranchii</taxon>
        <taxon>Galeomorphii</taxon>
        <taxon>Galeoidea</taxon>
        <taxon>Orectolobiformes</taxon>
        <taxon>Hemiscylliidae</taxon>
        <taxon>Chiloscyllium</taxon>
    </lineage>
</organism>
<feature type="disulfide bond" evidence="7">
    <location>
        <begin position="1223"/>
        <end position="1232"/>
    </location>
</feature>
<dbReference type="Pfam" id="PF12661">
    <property type="entry name" value="hEGF"/>
    <property type="match status" value="3"/>
</dbReference>
<dbReference type="InterPro" id="IPR058727">
    <property type="entry name" value="Helical_Vwde"/>
</dbReference>
<dbReference type="PROSITE" id="PS01186">
    <property type="entry name" value="EGF_2"/>
    <property type="match status" value="6"/>
</dbReference>
<evidence type="ECO:0000259" key="11">
    <source>
        <dbReference type="PROSITE" id="PS51233"/>
    </source>
</evidence>
<dbReference type="Gene3D" id="2.10.25.10">
    <property type="entry name" value="Laminin"/>
    <property type="match status" value="11"/>
</dbReference>
<dbReference type="OMA" id="GNLCTCA"/>
<evidence type="ECO:0000256" key="8">
    <source>
        <dbReference type="SAM" id="MobiDB-lite"/>
    </source>
</evidence>
<dbReference type="GO" id="GO:0005509">
    <property type="term" value="F:calcium ion binding"/>
    <property type="evidence" value="ECO:0007669"/>
    <property type="project" value="InterPro"/>
</dbReference>
<feature type="domain" description="EGF-like" evidence="10">
    <location>
        <begin position="1235"/>
        <end position="1270"/>
    </location>
</feature>
<dbReference type="PANTHER" id="PTHR14949">
    <property type="entry name" value="EGF-LIKE-DOMAIN, MULTIPLE 7, 8"/>
    <property type="match status" value="1"/>
</dbReference>
<evidence type="ECO:0008006" key="14">
    <source>
        <dbReference type="Google" id="ProtNLM"/>
    </source>
</evidence>
<dbReference type="FunFam" id="2.10.25.10:FF:000595">
    <property type="entry name" value="von Willebrand factor D and EGF domain-containing protein"/>
    <property type="match status" value="1"/>
</dbReference>
<keyword evidence="2 9" id="KW-0732">Signal</keyword>
<dbReference type="Pfam" id="PF25776">
    <property type="entry name" value="Ig_VWDE"/>
    <property type="match status" value="1"/>
</dbReference>
<feature type="signal peptide" evidence="9">
    <location>
        <begin position="1"/>
        <end position="24"/>
    </location>
</feature>
<dbReference type="InterPro" id="IPR009030">
    <property type="entry name" value="Growth_fac_rcpt_cys_sf"/>
</dbReference>
<dbReference type="FunFam" id="2.10.25.10:FF:000031">
    <property type="entry name" value="neurogenic locus notch homolog protein 3"/>
    <property type="match status" value="1"/>
</dbReference>
<dbReference type="InterPro" id="IPR001846">
    <property type="entry name" value="VWF_type-D"/>
</dbReference>
<dbReference type="InterPro" id="IPR000152">
    <property type="entry name" value="EGF-type_Asp/Asn_hydroxyl_site"/>
</dbReference>
<dbReference type="GO" id="GO:0009986">
    <property type="term" value="C:cell surface"/>
    <property type="evidence" value="ECO:0007669"/>
    <property type="project" value="TreeGrafter"/>
</dbReference>
<dbReference type="InterPro" id="IPR000742">
    <property type="entry name" value="EGF"/>
</dbReference>
<dbReference type="PROSITE" id="PS00022">
    <property type="entry name" value="EGF_1"/>
    <property type="match status" value="6"/>
</dbReference>
<dbReference type="SMART" id="SM00179">
    <property type="entry name" value="EGF_CA"/>
    <property type="match status" value="2"/>
</dbReference>
<feature type="domain" description="VWFD" evidence="11">
    <location>
        <begin position="427"/>
        <end position="611"/>
    </location>
</feature>
<feature type="domain" description="EGF-like" evidence="10">
    <location>
        <begin position="1725"/>
        <end position="1757"/>
    </location>
</feature>
<dbReference type="Pfam" id="PF26129">
    <property type="entry name" value="Vwde"/>
    <property type="match status" value="1"/>
</dbReference>
<dbReference type="InterPro" id="IPR013032">
    <property type="entry name" value="EGF-like_CS"/>
</dbReference>
<comment type="caution">
    <text evidence="12">The sequence shown here is derived from an EMBL/GenBank/DDBJ whole genome shotgun (WGS) entry which is preliminary data.</text>
</comment>
<protein>
    <recommendedName>
        <fullName evidence="14">von Willebrand factor D and EGF domain-containing protein</fullName>
    </recommendedName>
</protein>
<keyword evidence="13" id="KW-1185">Reference proteome</keyword>
<feature type="disulfide bond" evidence="7">
    <location>
        <begin position="1747"/>
        <end position="1756"/>
    </location>
</feature>
<feature type="chain" id="PRO_5019520532" description="von Willebrand factor D and EGF domain-containing protein" evidence="9">
    <location>
        <begin position="25"/>
        <end position="1861"/>
    </location>
</feature>
<gene>
    <name evidence="12" type="ORF">chiPu_0001407</name>
</gene>
<keyword evidence="4" id="KW-0175">Coiled coil</keyword>
<dbReference type="PROSITE" id="PS51233">
    <property type="entry name" value="VWFD"/>
    <property type="match status" value="1"/>
</dbReference>
<dbReference type="SUPFAM" id="SSF57184">
    <property type="entry name" value="Growth factor receptor domain"/>
    <property type="match status" value="1"/>
</dbReference>
<dbReference type="FunFam" id="2.10.25.10:FF:000499">
    <property type="entry name" value="Predicted protein"/>
    <property type="match status" value="1"/>
</dbReference>
<dbReference type="PANTHER" id="PTHR14949:SF53">
    <property type="entry name" value="VON WILLEBRAND FACTOR D AND EGF DOMAIN-CONTAINING PROTEIN"/>
    <property type="match status" value="1"/>
</dbReference>
<dbReference type="Pfam" id="PF00094">
    <property type="entry name" value="VWD"/>
    <property type="match status" value="1"/>
</dbReference>
<feature type="disulfide bond" evidence="7">
    <location>
        <begin position="1729"/>
        <end position="1739"/>
    </location>
</feature>
<keyword evidence="1 7" id="KW-0245">EGF-like domain</keyword>
<comment type="caution">
    <text evidence="7">Lacks conserved residue(s) required for the propagation of feature annotation.</text>
</comment>
<feature type="domain" description="EGF-like" evidence="10">
    <location>
        <begin position="1662"/>
        <end position="1693"/>
    </location>
</feature>
<evidence type="ECO:0000259" key="10">
    <source>
        <dbReference type="PROSITE" id="PS50026"/>
    </source>
</evidence>
<evidence type="ECO:0000256" key="1">
    <source>
        <dbReference type="ARBA" id="ARBA00022536"/>
    </source>
</evidence>
<dbReference type="InterPro" id="IPR001881">
    <property type="entry name" value="EGF-like_Ca-bd_dom"/>
</dbReference>
<proteinExistence type="predicted"/>
<evidence type="ECO:0000256" key="7">
    <source>
        <dbReference type="PROSITE-ProRule" id="PRU00076"/>
    </source>
</evidence>